<dbReference type="GO" id="GO:0008965">
    <property type="term" value="F:phosphoenolpyruvate-protein phosphotransferase activity"/>
    <property type="evidence" value="ECO:0007669"/>
    <property type="project" value="UniProtKB-EC"/>
</dbReference>
<evidence type="ECO:0000259" key="22">
    <source>
        <dbReference type="Pfam" id="PF00391"/>
    </source>
</evidence>
<keyword evidence="26" id="KW-1185">Reference proteome</keyword>
<dbReference type="PRINTS" id="PR01736">
    <property type="entry name" value="PHPHTRNFRASE"/>
</dbReference>
<feature type="binding site" evidence="19">
    <location>
        <begin position="476"/>
        <end position="477"/>
    </location>
    <ligand>
        <name>phosphoenolpyruvate</name>
        <dbReference type="ChEBI" id="CHEBI:58702"/>
    </ligand>
</feature>
<keyword evidence="9 17" id="KW-0963">Cytoplasm</keyword>
<dbReference type="InterPro" id="IPR018274">
    <property type="entry name" value="PEP_util_AS"/>
</dbReference>
<dbReference type="GO" id="GO:0046872">
    <property type="term" value="F:metal ion binding"/>
    <property type="evidence" value="ECO:0007669"/>
    <property type="project" value="UniProtKB-KW"/>
</dbReference>
<evidence type="ECO:0000256" key="7">
    <source>
        <dbReference type="ARBA" id="ARBA00016544"/>
    </source>
</evidence>
<sequence length="599" mass="60573">MSTEQYGANPDRTAAGSVAEATAGEAGTVPAAAGTAAGVAGTAAGSVRGVGVSPGLAAGPVARLAAPAGEPAIARLAPDADLDAEAARVAGAAERVAGDLTAAAATVDGERRELLETTAQMAADPTLVRAAQQKVREHHLVPARAAWEAAGEVADQLRALGGYMAERARDVHDVRDRLIAVLTGAPMPGVPRRTDPFVLVAHDLAPADTALLDPTQVRGIVTAEGGPTSHTAILARALGIPAVVGAGDLAALTEGRQVLVDGGAGTVTLDPDDATVRRAAERAARVRTFDGAGRTADGHRVALLANVGDQAGAAAAAAAGAEGVGLFRTEFCFLDHTQEPSVEEQVAAYRPVLAAFPGRKVVVRTLDAGADKPLPFVTATEEANPALGVRGLRTARRAPEVLDHQLEAIAQAAGAEDAEVWVMAPMVATVAETEEFVAACSRRGLGMAGVMVEVPSAALLAGPILARAQFASIGTNDLTQYAMAADRLLGSLADLSDSWQPAVLRLIEATCRGGAQQARPVGVCGEAAADPALAVVLVGLGVSSLSMTPRALADVAAVLAATDLERCRELARVAVDAESAQDARDAVRAGLPVLAELGL</sequence>
<evidence type="ECO:0000256" key="5">
    <source>
        <dbReference type="ARBA" id="ARBA00007837"/>
    </source>
</evidence>
<dbReference type="RefSeq" id="WP_143419460.1">
    <property type="nucleotide sequence ID" value="NZ_VJXR01000062.1"/>
</dbReference>
<dbReference type="PANTHER" id="PTHR46244">
    <property type="entry name" value="PHOSPHOENOLPYRUVATE-PROTEIN PHOSPHOTRANSFERASE"/>
    <property type="match status" value="1"/>
</dbReference>
<dbReference type="Pfam" id="PF05524">
    <property type="entry name" value="PEP-utilisers_N"/>
    <property type="match status" value="1"/>
</dbReference>
<feature type="binding site" evidence="20">
    <location>
        <position position="477"/>
    </location>
    <ligand>
        <name>Mg(2+)</name>
        <dbReference type="ChEBI" id="CHEBI:18420"/>
    </ligand>
</feature>
<dbReference type="InterPro" id="IPR000121">
    <property type="entry name" value="PEP_util_C"/>
</dbReference>
<organism evidence="25 26">
    <name type="scientific">Georgenia yuyongxinii</name>
    <dbReference type="NCBI Taxonomy" id="2589797"/>
    <lineage>
        <taxon>Bacteria</taxon>
        <taxon>Bacillati</taxon>
        <taxon>Actinomycetota</taxon>
        <taxon>Actinomycetes</taxon>
        <taxon>Micrococcales</taxon>
        <taxon>Bogoriellaceae</taxon>
        <taxon>Georgenia</taxon>
    </lineage>
</organism>
<reference evidence="25 26" key="1">
    <citation type="submission" date="2019-07" db="EMBL/GenBank/DDBJ databases">
        <title>Georgenia wutianyii sp. nov. and Georgenia *** sp. nov. isolated from plateau pika (Ochotona curzoniae) in the Qinghai-Tibet plateau of China.</title>
        <authorList>
            <person name="Tian Z."/>
        </authorList>
    </citation>
    <scope>NUCLEOTIDE SEQUENCE [LARGE SCALE GENOMIC DNA]</scope>
    <source>
        <strain evidence="25 26">Z446</strain>
    </source>
</reference>
<dbReference type="EC" id="2.7.3.9" evidence="6 17"/>
<evidence type="ECO:0000259" key="23">
    <source>
        <dbReference type="Pfam" id="PF02896"/>
    </source>
</evidence>
<dbReference type="InterPro" id="IPR008279">
    <property type="entry name" value="PEP-util_enz_mobile_dom"/>
</dbReference>
<evidence type="ECO:0000256" key="6">
    <source>
        <dbReference type="ARBA" id="ARBA00012232"/>
    </source>
</evidence>
<dbReference type="AlphaFoldDB" id="A0A552WM73"/>
<keyword evidence="11 17" id="KW-0808">Transferase</keyword>
<evidence type="ECO:0000256" key="4">
    <source>
        <dbReference type="ARBA" id="ARBA00004496"/>
    </source>
</evidence>
<evidence type="ECO:0000256" key="20">
    <source>
        <dbReference type="PIRSR" id="PIRSR000732-3"/>
    </source>
</evidence>
<dbReference type="InterPro" id="IPR036637">
    <property type="entry name" value="Phosphohistidine_dom_sf"/>
</dbReference>
<dbReference type="SUPFAM" id="SSF47831">
    <property type="entry name" value="Enzyme I of the PEP:sugar phosphotransferase system HPr-binding (sub)domain"/>
    <property type="match status" value="1"/>
</dbReference>
<dbReference type="InterPro" id="IPR040442">
    <property type="entry name" value="Pyrv_kinase-like_dom_sf"/>
</dbReference>
<dbReference type="InterPro" id="IPR015813">
    <property type="entry name" value="Pyrv/PenolPyrv_kinase-like_dom"/>
</dbReference>
<dbReference type="InterPro" id="IPR050499">
    <property type="entry name" value="PEP-utilizing_PTS_enzyme"/>
</dbReference>
<feature type="compositionally biased region" description="Low complexity" evidence="21">
    <location>
        <begin position="12"/>
        <end position="21"/>
    </location>
</feature>
<feature type="active site" description="Proton donor" evidence="18">
    <location>
        <position position="524"/>
    </location>
</feature>
<name>A0A552WM73_9MICO</name>
<evidence type="ECO:0000256" key="18">
    <source>
        <dbReference type="PIRSR" id="PIRSR000732-1"/>
    </source>
</evidence>
<feature type="binding site" evidence="20">
    <location>
        <position position="453"/>
    </location>
    <ligand>
        <name>Mg(2+)</name>
        <dbReference type="ChEBI" id="CHEBI:18420"/>
    </ligand>
</feature>
<dbReference type="Gene3D" id="3.20.20.60">
    <property type="entry name" value="Phosphoenolpyruvate-binding domains"/>
    <property type="match status" value="1"/>
</dbReference>
<dbReference type="NCBIfam" id="TIGR01417">
    <property type="entry name" value="PTS_I_fam"/>
    <property type="match status" value="1"/>
</dbReference>
<dbReference type="InterPro" id="IPR024692">
    <property type="entry name" value="PTS_EI"/>
</dbReference>
<comment type="catalytic activity">
    <reaction evidence="1 17">
        <text>L-histidyl-[protein] + phosphoenolpyruvate = N(pros)-phospho-L-histidyl-[protein] + pyruvate</text>
        <dbReference type="Rhea" id="RHEA:23880"/>
        <dbReference type="Rhea" id="RHEA-COMP:9745"/>
        <dbReference type="Rhea" id="RHEA-COMP:9746"/>
        <dbReference type="ChEBI" id="CHEBI:15361"/>
        <dbReference type="ChEBI" id="CHEBI:29979"/>
        <dbReference type="ChEBI" id="CHEBI:58702"/>
        <dbReference type="ChEBI" id="CHEBI:64837"/>
        <dbReference type="EC" id="2.7.3.9"/>
    </reaction>
</comment>
<dbReference type="EMBL" id="VJXR01000062">
    <property type="protein sequence ID" value="TRW43871.1"/>
    <property type="molecule type" value="Genomic_DNA"/>
</dbReference>
<comment type="subcellular location">
    <subcellularLocation>
        <location evidence="4 17">Cytoplasm</location>
    </subcellularLocation>
</comment>
<dbReference type="InterPro" id="IPR006318">
    <property type="entry name" value="PTS_EI-like"/>
</dbReference>
<feature type="binding site" evidence="19">
    <location>
        <position position="328"/>
    </location>
    <ligand>
        <name>phosphoenolpyruvate</name>
        <dbReference type="ChEBI" id="CHEBI:58702"/>
    </ligand>
</feature>
<dbReference type="Pfam" id="PF00391">
    <property type="entry name" value="PEP-utilizers"/>
    <property type="match status" value="1"/>
</dbReference>
<gene>
    <name evidence="25" type="primary">ptsP</name>
    <name evidence="25" type="ORF">FJ693_15975</name>
</gene>
<evidence type="ECO:0000256" key="11">
    <source>
        <dbReference type="ARBA" id="ARBA00022679"/>
    </source>
</evidence>
<evidence type="ECO:0000256" key="15">
    <source>
        <dbReference type="ARBA" id="ARBA00022842"/>
    </source>
</evidence>
<comment type="cofactor">
    <cofactor evidence="2 17 20">
        <name>Mg(2+)</name>
        <dbReference type="ChEBI" id="CHEBI:18420"/>
    </cofactor>
</comment>
<dbReference type="PANTHER" id="PTHR46244:SF3">
    <property type="entry name" value="PHOSPHOENOLPYRUVATE-PROTEIN PHOSPHOTRANSFERASE"/>
    <property type="match status" value="1"/>
</dbReference>
<evidence type="ECO:0000256" key="10">
    <source>
        <dbReference type="ARBA" id="ARBA00022597"/>
    </source>
</evidence>
<dbReference type="PROSITE" id="PS00370">
    <property type="entry name" value="PEP_ENZYMES_PHOS_SITE"/>
    <property type="match status" value="1"/>
</dbReference>
<keyword evidence="13 17" id="KW-0479">Metal-binding</keyword>
<dbReference type="PIRSF" id="PIRSF000732">
    <property type="entry name" value="PTS_enzyme_I"/>
    <property type="match status" value="1"/>
</dbReference>
<feature type="domain" description="PEP-utilising enzyme mobile" evidence="22">
    <location>
        <begin position="196"/>
        <end position="265"/>
    </location>
</feature>
<keyword evidence="8 17" id="KW-0813">Transport</keyword>
<evidence type="ECO:0000256" key="17">
    <source>
        <dbReference type="PIRNR" id="PIRNR000732"/>
    </source>
</evidence>
<feature type="region of interest" description="Disordered" evidence="21">
    <location>
        <begin position="1"/>
        <end position="21"/>
    </location>
</feature>
<evidence type="ECO:0000256" key="3">
    <source>
        <dbReference type="ARBA" id="ARBA00002728"/>
    </source>
</evidence>
<dbReference type="InterPro" id="IPR036618">
    <property type="entry name" value="PtsI_HPr-bd_sf"/>
</dbReference>
<keyword evidence="15 17" id="KW-0460">Magnesium</keyword>
<evidence type="ECO:0000256" key="19">
    <source>
        <dbReference type="PIRSR" id="PIRSR000732-2"/>
    </source>
</evidence>
<evidence type="ECO:0000259" key="24">
    <source>
        <dbReference type="Pfam" id="PF05524"/>
    </source>
</evidence>
<comment type="function">
    <text evidence="3 17">General (non sugar-specific) component of the phosphoenolpyruvate-dependent sugar phosphotransferase system (sugar PTS). This major carbohydrate active-transport system catalyzes the phosphorylation of incoming sugar substrates concomitantly with their translocation across the cell membrane. Enzyme I transfers the phosphoryl group from phosphoenolpyruvate (PEP) to the phosphoryl carrier protein (HPr).</text>
</comment>
<dbReference type="Gene3D" id="1.10.274.10">
    <property type="entry name" value="PtsI, HPr-binding domain"/>
    <property type="match status" value="1"/>
</dbReference>
<feature type="binding site" evidence="19">
    <location>
        <position position="487"/>
    </location>
    <ligand>
        <name>phosphoenolpyruvate</name>
        <dbReference type="ChEBI" id="CHEBI:58702"/>
    </ligand>
</feature>
<keyword evidence="10 17" id="KW-0762">Sugar transport</keyword>
<feature type="domain" description="Phosphotransferase system enzyme I N-terminal" evidence="24">
    <location>
        <begin position="48"/>
        <end position="167"/>
    </location>
</feature>
<evidence type="ECO:0000256" key="8">
    <source>
        <dbReference type="ARBA" id="ARBA00022448"/>
    </source>
</evidence>
<keyword evidence="12 17" id="KW-0598">Phosphotransferase system</keyword>
<keyword evidence="14 17" id="KW-0418">Kinase</keyword>
<evidence type="ECO:0000256" key="14">
    <source>
        <dbReference type="ARBA" id="ARBA00022777"/>
    </source>
</evidence>
<evidence type="ECO:0000256" key="12">
    <source>
        <dbReference type="ARBA" id="ARBA00022683"/>
    </source>
</evidence>
<dbReference type="Pfam" id="PF02896">
    <property type="entry name" value="PEP-utilizers_C"/>
    <property type="match status" value="1"/>
</dbReference>
<protein>
    <recommendedName>
        <fullName evidence="7 17">Phosphoenolpyruvate-protein phosphotransferase</fullName>
        <ecNumber evidence="6 17">2.7.3.9</ecNumber>
    </recommendedName>
    <alternativeName>
        <fullName evidence="16 17">Phosphotransferase system, enzyme I</fullName>
    </alternativeName>
</protein>
<feature type="active site" description="Tele-phosphohistidine intermediate" evidence="18">
    <location>
        <position position="230"/>
    </location>
</feature>
<evidence type="ECO:0000256" key="9">
    <source>
        <dbReference type="ARBA" id="ARBA00022490"/>
    </source>
</evidence>
<accession>A0A552WM73</accession>
<dbReference type="GO" id="GO:0009401">
    <property type="term" value="P:phosphoenolpyruvate-dependent sugar phosphotransferase system"/>
    <property type="evidence" value="ECO:0007669"/>
    <property type="project" value="UniProtKB-KW"/>
</dbReference>
<dbReference type="SUPFAM" id="SSF51621">
    <property type="entry name" value="Phosphoenolpyruvate/pyruvate domain"/>
    <property type="match status" value="1"/>
</dbReference>
<evidence type="ECO:0000256" key="21">
    <source>
        <dbReference type="SAM" id="MobiDB-lite"/>
    </source>
</evidence>
<proteinExistence type="inferred from homology"/>
<keyword evidence="25" id="KW-0670">Pyruvate</keyword>
<dbReference type="SUPFAM" id="SSF52009">
    <property type="entry name" value="Phosphohistidine domain"/>
    <property type="match status" value="1"/>
</dbReference>
<evidence type="ECO:0000256" key="13">
    <source>
        <dbReference type="ARBA" id="ARBA00022723"/>
    </source>
</evidence>
<dbReference type="Gene3D" id="3.50.30.10">
    <property type="entry name" value="Phosphohistidine domain"/>
    <property type="match status" value="1"/>
</dbReference>
<evidence type="ECO:0000256" key="16">
    <source>
        <dbReference type="ARBA" id="ARBA00033235"/>
    </source>
</evidence>
<dbReference type="Proteomes" id="UP000318693">
    <property type="component" value="Unassembled WGS sequence"/>
</dbReference>
<evidence type="ECO:0000313" key="25">
    <source>
        <dbReference type="EMBL" id="TRW43871.1"/>
    </source>
</evidence>
<evidence type="ECO:0000256" key="2">
    <source>
        <dbReference type="ARBA" id="ARBA00001946"/>
    </source>
</evidence>
<dbReference type="GO" id="GO:0016301">
    <property type="term" value="F:kinase activity"/>
    <property type="evidence" value="ECO:0007669"/>
    <property type="project" value="UniProtKB-KW"/>
</dbReference>
<comment type="similarity">
    <text evidence="5 17">Belongs to the PEP-utilizing enzyme family.</text>
</comment>
<feature type="binding site" evidence="19">
    <location>
        <position position="364"/>
    </location>
    <ligand>
        <name>phosphoenolpyruvate</name>
        <dbReference type="ChEBI" id="CHEBI:58702"/>
    </ligand>
</feature>
<evidence type="ECO:0000313" key="26">
    <source>
        <dbReference type="Proteomes" id="UP000318693"/>
    </source>
</evidence>
<dbReference type="InterPro" id="IPR008731">
    <property type="entry name" value="PTS_EIN"/>
</dbReference>
<feature type="domain" description="PEP-utilising enzyme C-terminal" evidence="23">
    <location>
        <begin position="294"/>
        <end position="562"/>
    </location>
</feature>
<evidence type="ECO:0000256" key="1">
    <source>
        <dbReference type="ARBA" id="ARBA00000683"/>
    </source>
</evidence>
<dbReference type="GO" id="GO:0005737">
    <property type="term" value="C:cytoplasm"/>
    <property type="evidence" value="ECO:0007669"/>
    <property type="project" value="UniProtKB-SubCell"/>
</dbReference>
<comment type="caution">
    <text evidence="25">The sequence shown here is derived from an EMBL/GenBank/DDBJ whole genome shotgun (WGS) entry which is preliminary data.</text>
</comment>